<organism evidence="2 3">
    <name type="scientific">Panicum virgatum</name>
    <name type="common">Blackwell switchgrass</name>
    <dbReference type="NCBI Taxonomy" id="38727"/>
    <lineage>
        <taxon>Eukaryota</taxon>
        <taxon>Viridiplantae</taxon>
        <taxon>Streptophyta</taxon>
        <taxon>Embryophyta</taxon>
        <taxon>Tracheophyta</taxon>
        <taxon>Spermatophyta</taxon>
        <taxon>Magnoliopsida</taxon>
        <taxon>Liliopsida</taxon>
        <taxon>Poales</taxon>
        <taxon>Poaceae</taxon>
        <taxon>PACMAD clade</taxon>
        <taxon>Panicoideae</taxon>
        <taxon>Panicodae</taxon>
        <taxon>Paniceae</taxon>
        <taxon>Panicinae</taxon>
        <taxon>Panicum</taxon>
        <taxon>Panicum sect. Hiantes</taxon>
    </lineage>
</organism>
<reference evidence="2" key="1">
    <citation type="submission" date="2020-05" db="EMBL/GenBank/DDBJ databases">
        <title>WGS assembly of Panicum virgatum.</title>
        <authorList>
            <person name="Lovell J.T."/>
            <person name="Jenkins J."/>
            <person name="Shu S."/>
            <person name="Juenger T.E."/>
            <person name="Schmutz J."/>
        </authorList>
    </citation>
    <scope>NUCLEOTIDE SEQUENCE</scope>
    <source>
        <strain evidence="2">AP13</strain>
    </source>
</reference>
<dbReference type="EMBL" id="CM029047">
    <property type="protein sequence ID" value="KAG2583341.1"/>
    <property type="molecule type" value="Genomic_DNA"/>
</dbReference>
<comment type="caution">
    <text evidence="2">The sequence shown here is derived from an EMBL/GenBank/DDBJ whole genome shotgun (WGS) entry which is preliminary data.</text>
</comment>
<feature type="region of interest" description="Disordered" evidence="1">
    <location>
        <begin position="1"/>
        <end position="33"/>
    </location>
</feature>
<name>A0A8T0RBX7_PANVG</name>
<dbReference type="AlphaFoldDB" id="A0A8T0RBX7"/>
<gene>
    <name evidence="2" type="ORF">PVAP13_6KG140600</name>
</gene>
<evidence type="ECO:0000313" key="3">
    <source>
        <dbReference type="Proteomes" id="UP000823388"/>
    </source>
</evidence>
<feature type="compositionally biased region" description="Basic and acidic residues" evidence="1">
    <location>
        <begin position="1"/>
        <end position="24"/>
    </location>
</feature>
<dbReference type="Proteomes" id="UP000823388">
    <property type="component" value="Chromosome 6K"/>
</dbReference>
<proteinExistence type="predicted"/>
<accession>A0A8T0RBX7</accession>
<protein>
    <submittedName>
        <fullName evidence="2">Uncharacterized protein</fullName>
    </submittedName>
</protein>
<evidence type="ECO:0000313" key="2">
    <source>
        <dbReference type="EMBL" id="KAG2583341.1"/>
    </source>
</evidence>
<sequence>MMRGGELRDGARPPGGEQRRDGHARPSPAGKKVLLESGLMKTYVTKNDYCLFSGMA</sequence>
<evidence type="ECO:0000256" key="1">
    <source>
        <dbReference type="SAM" id="MobiDB-lite"/>
    </source>
</evidence>
<keyword evidence="3" id="KW-1185">Reference proteome</keyword>